<keyword evidence="2" id="KW-1003">Cell membrane</keyword>
<sequence>MADSIEAIQKSKQTYMKVFGALLIGTVLTVLVADPPEWLYWLDVGEHGFDKWDAVVGLCIATTKATLVALIFMHLNHEKKSIYWIFFNALLLCGAMFALIALAKSSPIFDAYFYN</sequence>
<proteinExistence type="predicted"/>
<dbReference type="InterPro" id="IPR011743">
    <property type="entry name" value="Caa3_sub_IV"/>
</dbReference>
<comment type="caution">
    <text evidence="7">The sequence shown here is derived from an EMBL/GenBank/DDBJ whole genome shotgun (WGS) entry which is preliminary data.</text>
</comment>
<evidence type="ECO:0000256" key="2">
    <source>
        <dbReference type="ARBA" id="ARBA00022475"/>
    </source>
</evidence>
<evidence type="ECO:0000256" key="5">
    <source>
        <dbReference type="ARBA" id="ARBA00023136"/>
    </source>
</evidence>
<dbReference type="RefSeq" id="WP_386821457.1">
    <property type="nucleotide sequence ID" value="NZ_JBHUIT010000034.1"/>
</dbReference>
<keyword evidence="5 6" id="KW-0472">Membrane</keyword>
<feature type="transmembrane region" description="Helical" evidence="6">
    <location>
        <begin position="82"/>
        <end position="103"/>
    </location>
</feature>
<evidence type="ECO:0000256" key="3">
    <source>
        <dbReference type="ARBA" id="ARBA00022692"/>
    </source>
</evidence>
<feature type="transmembrane region" description="Helical" evidence="6">
    <location>
        <begin position="54"/>
        <end position="75"/>
    </location>
</feature>
<name>A0ABW5DDM0_9BACT</name>
<dbReference type="Proteomes" id="UP001597375">
    <property type="component" value="Unassembled WGS sequence"/>
</dbReference>
<evidence type="ECO:0000256" key="4">
    <source>
        <dbReference type="ARBA" id="ARBA00022989"/>
    </source>
</evidence>
<dbReference type="EMBL" id="JBHUIT010000034">
    <property type="protein sequence ID" value="MFD2258014.1"/>
    <property type="molecule type" value="Genomic_DNA"/>
</dbReference>
<evidence type="ECO:0000313" key="8">
    <source>
        <dbReference type="Proteomes" id="UP001597375"/>
    </source>
</evidence>
<organism evidence="7 8">
    <name type="scientific">Luteolibacter algae</name>
    <dbReference type="NCBI Taxonomy" id="454151"/>
    <lineage>
        <taxon>Bacteria</taxon>
        <taxon>Pseudomonadati</taxon>
        <taxon>Verrucomicrobiota</taxon>
        <taxon>Verrucomicrobiia</taxon>
        <taxon>Verrucomicrobiales</taxon>
        <taxon>Verrucomicrobiaceae</taxon>
        <taxon>Luteolibacter</taxon>
    </lineage>
</organism>
<feature type="transmembrane region" description="Helical" evidence="6">
    <location>
        <begin position="15"/>
        <end position="34"/>
    </location>
</feature>
<dbReference type="Pfam" id="PF03626">
    <property type="entry name" value="COX4_pro"/>
    <property type="match status" value="1"/>
</dbReference>
<dbReference type="InterPro" id="IPR005171">
    <property type="entry name" value="Cyt_c_oxidase_su4_prok"/>
</dbReference>
<accession>A0ABW5DDM0</accession>
<protein>
    <submittedName>
        <fullName evidence="7">Cytochrome C oxidase subunit IV family protein</fullName>
    </submittedName>
</protein>
<keyword evidence="4 6" id="KW-1133">Transmembrane helix</keyword>
<evidence type="ECO:0000313" key="7">
    <source>
        <dbReference type="EMBL" id="MFD2258014.1"/>
    </source>
</evidence>
<dbReference type="NCBIfam" id="TIGR02229">
    <property type="entry name" value="caa3_sub_IV"/>
    <property type="match status" value="1"/>
</dbReference>
<keyword evidence="3 6" id="KW-0812">Transmembrane</keyword>
<keyword evidence="8" id="KW-1185">Reference proteome</keyword>
<comment type="subcellular location">
    <subcellularLocation>
        <location evidence="1">Cell membrane</location>
        <topology evidence="1">Multi-pass membrane protein</topology>
    </subcellularLocation>
</comment>
<gene>
    <name evidence="7" type="ORF">ACFSSA_15140</name>
</gene>
<reference evidence="8" key="1">
    <citation type="journal article" date="2019" name="Int. J. Syst. Evol. Microbiol.">
        <title>The Global Catalogue of Microorganisms (GCM) 10K type strain sequencing project: providing services to taxonomists for standard genome sequencing and annotation.</title>
        <authorList>
            <consortium name="The Broad Institute Genomics Platform"/>
            <consortium name="The Broad Institute Genome Sequencing Center for Infectious Disease"/>
            <person name="Wu L."/>
            <person name="Ma J."/>
        </authorList>
    </citation>
    <scope>NUCLEOTIDE SEQUENCE [LARGE SCALE GENOMIC DNA]</scope>
    <source>
        <strain evidence="8">CGMCC 4.7106</strain>
    </source>
</reference>
<evidence type="ECO:0000256" key="1">
    <source>
        <dbReference type="ARBA" id="ARBA00004651"/>
    </source>
</evidence>
<evidence type="ECO:0000256" key="6">
    <source>
        <dbReference type="SAM" id="Phobius"/>
    </source>
</evidence>